<dbReference type="EMBL" id="VSRL01000041">
    <property type="protein sequence ID" value="NKE57915.1"/>
    <property type="molecule type" value="Genomic_DNA"/>
</dbReference>
<dbReference type="InterPro" id="IPR008928">
    <property type="entry name" value="6-hairpin_glycosidase_sf"/>
</dbReference>
<feature type="signal peptide" evidence="2">
    <location>
        <begin position="1"/>
        <end position="31"/>
    </location>
</feature>
<dbReference type="InterPro" id="IPR010905">
    <property type="entry name" value="Glyco_hydro_88"/>
</dbReference>
<comment type="caution">
    <text evidence="3">The sequence shown here is derived from an EMBL/GenBank/DDBJ whole genome shotgun (WGS) entry which is preliminary data.</text>
</comment>
<gene>
    <name evidence="3" type="ORF">FXN61_14165</name>
</gene>
<dbReference type="InterPro" id="IPR012341">
    <property type="entry name" value="6hp_glycosidase-like_sf"/>
</dbReference>
<dbReference type="Gene3D" id="1.50.10.10">
    <property type="match status" value="1"/>
</dbReference>
<proteinExistence type="predicted"/>
<keyword evidence="4" id="KW-1185">Reference proteome</keyword>
<keyword evidence="1" id="KW-0378">Hydrolase</keyword>
<dbReference type="PANTHER" id="PTHR33886:SF8">
    <property type="entry name" value="UNSATURATED RHAMNOGALACTURONAN HYDROLASE (EUROFUNG)"/>
    <property type="match status" value="1"/>
</dbReference>
<evidence type="ECO:0000313" key="4">
    <source>
        <dbReference type="Proteomes" id="UP001515943"/>
    </source>
</evidence>
<evidence type="ECO:0000313" key="3">
    <source>
        <dbReference type="EMBL" id="NKE57915.1"/>
    </source>
</evidence>
<evidence type="ECO:0000256" key="1">
    <source>
        <dbReference type="ARBA" id="ARBA00022801"/>
    </source>
</evidence>
<evidence type="ECO:0008006" key="5">
    <source>
        <dbReference type="Google" id="ProtNLM"/>
    </source>
</evidence>
<sequence>MRGNTLMRLRTPLFVVALAGSLLIAPVAAQAVPCAVTDTMIKASQAWVTKGTDLKANNWSNANFHVGNIAQVRTTGISNHKTWPWVKANKYLLPIDPANPYAPDPQSSGEAYLAVSFFHPEPEVLQPLRDNLRAQAKTGKFDHWKSPDALTMSLPSFTEVAVRDLDQDLLDYSYRSYRSLKKRTFDEVTGLWSLNVQTNGWAVQGLAKAILMLPKDNPYRADYAKTLRKSAQTLRHLQRHDGFWGATGKDSAATAMITYAFAAGVNAGVLDKETYLPYVQKGWQALQTALDADGLLGWTAARNSWKPASAGDSAGFAVGSFLIAGQQLVPLTPGC</sequence>
<feature type="chain" id="PRO_5046089616" description="Glycosyl Hydrolase Family 88" evidence="2">
    <location>
        <begin position="32"/>
        <end position="335"/>
    </location>
</feature>
<keyword evidence="2" id="KW-0732">Signal</keyword>
<reference evidence="3 4" key="1">
    <citation type="submission" date="2019-08" db="EMBL/GenBank/DDBJ databases">
        <title>Lentzea from Indian Himalayas.</title>
        <authorList>
            <person name="Mandal S."/>
            <person name="Mallick Gupta A."/>
            <person name="Maiti P.K."/>
            <person name="Sarkar J."/>
            <person name="Mandal S."/>
        </authorList>
    </citation>
    <scope>NUCLEOTIDE SEQUENCE [LARGE SCALE GENOMIC DNA]</scope>
    <source>
        <strain evidence="3 4">PSKA42</strain>
    </source>
</reference>
<dbReference type="SUPFAM" id="SSF48208">
    <property type="entry name" value="Six-hairpin glycosidases"/>
    <property type="match status" value="1"/>
</dbReference>
<dbReference type="PANTHER" id="PTHR33886">
    <property type="entry name" value="UNSATURATED RHAMNOGALACTURONAN HYDROLASE (EUROFUNG)"/>
    <property type="match status" value="1"/>
</dbReference>
<evidence type="ECO:0000256" key="2">
    <source>
        <dbReference type="SAM" id="SignalP"/>
    </source>
</evidence>
<name>A0ABX1FG60_9PSEU</name>
<dbReference type="Pfam" id="PF07470">
    <property type="entry name" value="Glyco_hydro_88"/>
    <property type="match status" value="1"/>
</dbReference>
<organism evidence="3 4">
    <name type="scientific">Lentzea indica</name>
    <dbReference type="NCBI Taxonomy" id="2604800"/>
    <lineage>
        <taxon>Bacteria</taxon>
        <taxon>Bacillati</taxon>
        <taxon>Actinomycetota</taxon>
        <taxon>Actinomycetes</taxon>
        <taxon>Pseudonocardiales</taxon>
        <taxon>Pseudonocardiaceae</taxon>
        <taxon>Lentzea</taxon>
    </lineage>
</organism>
<protein>
    <recommendedName>
        <fullName evidence="5">Glycosyl Hydrolase Family 88</fullName>
    </recommendedName>
</protein>
<accession>A0ABX1FG60</accession>
<dbReference type="InterPro" id="IPR052043">
    <property type="entry name" value="PolySaccharide_Degr_Enz"/>
</dbReference>
<dbReference type="Proteomes" id="UP001515943">
    <property type="component" value="Unassembled WGS sequence"/>
</dbReference>